<dbReference type="OrthoDB" id="424753at2759"/>
<evidence type="ECO:0000313" key="7">
    <source>
        <dbReference type="Proteomes" id="UP000494040"/>
    </source>
</evidence>
<dbReference type="RefSeq" id="XP_014246301.1">
    <property type="nucleotide sequence ID" value="XM_014390815.2"/>
</dbReference>
<keyword evidence="3" id="KW-0378">Hydrolase</keyword>
<dbReference type="InterPro" id="IPR022682">
    <property type="entry name" value="Calpain_domain_III"/>
</dbReference>
<dbReference type="GO" id="GO:0004198">
    <property type="term" value="F:calcium-dependent cysteine-type endopeptidase activity"/>
    <property type="evidence" value="ECO:0007669"/>
    <property type="project" value="InterPro"/>
</dbReference>
<evidence type="ECO:0000313" key="6">
    <source>
        <dbReference type="EnsemblMetazoa" id="XP_014246303.1"/>
    </source>
</evidence>
<dbReference type="Proteomes" id="UP000494040">
    <property type="component" value="Unassembled WGS sequence"/>
</dbReference>
<dbReference type="EnsemblMetazoa" id="XM_014390817.2">
    <property type="protein sequence ID" value="XP_014246303.1"/>
    <property type="gene ID" value="LOC106664804"/>
</dbReference>
<reference evidence="6" key="1">
    <citation type="submission" date="2022-01" db="UniProtKB">
        <authorList>
            <consortium name="EnsemblMetazoa"/>
        </authorList>
    </citation>
    <scope>IDENTIFICATION</scope>
</reference>
<dbReference type="PANTHER" id="PTHR10183:SF379">
    <property type="entry name" value="CALPAIN-5"/>
    <property type="match status" value="1"/>
</dbReference>
<dbReference type="KEGG" id="clec:106664804"/>
<feature type="domain" description="Peptidase C2 calpain" evidence="5">
    <location>
        <begin position="62"/>
        <end position="219"/>
    </location>
</feature>
<proteinExistence type="inferred from homology"/>
<evidence type="ECO:0000256" key="3">
    <source>
        <dbReference type="ARBA" id="ARBA00022801"/>
    </source>
</evidence>
<evidence type="ECO:0000256" key="4">
    <source>
        <dbReference type="ARBA" id="ARBA00022807"/>
    </source>
</evidence>
<keyword evidence="7" id="KW-1185">Reference proteome</keyword>
<dbReference type="EnsemblMetazoa" id="XM_014390814.2">
    <property type="protein sequence ID" value="XP_014246300.1"/>
    <property type="gene ID" value="LOC106664804"/>
</dbReference>
<comment type="similarity">
    <text evidence="1">Belongs to the peptidase C2 family.</text>
</comment>
<sequence length="228" mass="25935">MGCASSLNRDVIRVSKDWKRKNGQPVAYHSRETRILQEEEVDVCLNDEYDVIESDWIEWPEDYQMLEEKGAWVKGVSSGGSRNDLEQFSTNPQFSLNVGPPELVAESMNFDPYTSYFKDATEEKKIKLCVSLTQHGPKLLHVAFFIYKKESWPGERLGAEFFLVVEPEGDTGAFVNWRQLKHEYSLLPGAYVIVTANFTPGSEGEFAVAVRGPKPFTLTKIPQDQDFI</sequence>
<dbReference type="PRINTS" id="PR00704">
    <property type="entry name" value="CALPAIN"/>
</dbReference>
<evidence type="ECO:0000256" key="1">
    <source>
        <dbReference type="ARBA" id="ARBA00007623"/>
    </source>
</evidence>
<dbReference type="InterPro" id="IPR022684">
    <property type="entry name" value="Calpain_cysteine_protease"/>
</dbReference>
<dbReference type="Pfam" id="PF01067">
    <property type="entry name" value="Calpain_III"/>
    <property type="match status" value="1"/>
</dbReference>
<dbReference type="GO" id="GO:0006508">
    <property type="term" value="P:proteolysis"/>
    <property type="evidence" value="ECO:0007669"/>
    <property type="project" value="UniProtKB-KW"/>
</dbReference>
<dbReference type="SUPFAM" id="SSF49758">
    <property type="entry name" value="Calpain large subunit, middle domain (domain III)"/>
    <property type="match status" value="1"/>
</dbReference>
<accession>A0A8I6TDE1</accession>
<dbReference type="GeneID" id="106664804"/>
<keyword evidence="2" id="KW-0645">Protease</keyword>
<dbReference type="RefSeq" id="XP_014246300.1">
    <property type="nucleotide sequence ID" value="XM_014390814.2"/>
</dbReference>
<name>A0A8I6TDE1_CIMLE</name>
<dbReference type="AlphaFoldDB" id="A0A8I6TDE1"/>
<evidence type="ECO:0000259" key="5">
    <source>
        <dbReference type="SMART" id="SM00720"/>
    </source>
</evidence>
<dbReference type="RefSeq" id="XP_014246303.1">
    <property type="nucleotide sequence ID" value="XM_014390817.2"/>
</dbReference>
<dbReference type="InterPro" id="IPR022683">
    <property type="entry name" value="Calpain_III"/>
</dbReference>
<keyword evidence="4" id="KW-0788">Thiol protease</keyword>
<dbReference type="InterPro" id="IPR036213">
    <property type="entry name" value="Calpain_III_sf"/>
</dbReference>
<dbReference type="Gene3D" id="2.60.120.380">
    <property type="match status" value="1"/>
</dbReference>
<protein>
    <recommendedName>
        <fullName evidence="5">Peptidase C2 calpain domain-containing protein</fullName>
    </recommendedName>
</protein>
<organism evidence="6 7">
    <name type="scientific">Cimex lectularius</name>
    <name type="common">Bed bug</name>
    <name type="synonym">Acanthia lectularia</name>
    <dbReference type="NCBI Taxonomy" id="79782"/>
    <lineage>
        <taxon>Eukaryota</taxon>
        <taxon>Metazoa</taxon>
        <taxon>Ecdysozoa</taxon>
        <taxon>Arthropoda</taxon>
        <taxon>Hexapoda</taxon>
        <taxon>Insecta</taxon>
        <taxon>Pterygota</taxon>
        <taxon>Neoptera</taxon>
        <taxon>Paraneoptera</taxon>
        <taxon>Hemiptera</taxon>
        <taxon>Heteroptera</taxon>
        <taxon>Panheteroptera</taxon>
        <taxon>Cimicomorpha</taxon>
        <taxon>Cimicidae</taxon>
        <taxon>Cimex</taxon>
    </lineage>
</organism>
<dbReference type="OMA" id="TINGSWI"/>
<dbReference type="SMART" id="SM00720">
    <property type="entry name" value="calpain_III"/>
    <property type="match status" value="1"/>
</dbReference>
<dbReference type="PANTHER" id="PTHR10183">
    <property type="entry name" value="CALPAIN"/>
    <property type="match status" value="1"/>
</dbReference>
<dbReference type="EnsemblMetazoa" id="XM_014390815.2">
    <property type="protein sequence ID" value="XP_014246301.1"/>
    <property type="gene ID" value="LOC106664804"/>
</dbReference>
<evidence type="ECO:0000256" key="2">
    <source>
        <dbReference type="ARBA" id="ARBA00022670"/>
    </source>
</evidence>